<dbReference type="SUPFAM" id="SSF52540">
    <property type="entry name" value="P-loop containing nucleoside triphosphate hydrolases"/>
    <property type="match status" value="1"/>
</dbReference>
<dbReference type="GO" id="GO:0005524">
    <property type="term" value="F:ATP binding"/>
    <property type="evidence" value="ECO:0007669"/>
    <property type="project" value="InterPro"/>
</dbReference>
<dbReference type="InterPro" id="IPR027417">
    <property type="entry name" value="P-loop_NTPase"/>
</dbReference>
<comment type="similarity">
    <text evidence="1">Belongs to the AAA ATPase family. BCS1 subfamily.</text>
</comment>
<keyword evidence="2" id="KW-0812">Transmembrane</keyword>
<dbReference type="InterPro" id="IPR003959">
    <property type="entry name" value="ATPase_AAA_core"/>
</dbReference>
<evidence type="ECO:0000259" key="3">
    <source>
        <dbReference type="SMART" id="SM00382"/>
    </source>
</evidence>
<proteinExistence type="inferred from homology"/>
<dbReference type="Pfam" id="PF00004">
    <property type="entry name" value="AAA"/>
    <property type="match status" value="1"/>
</dbReference>
<dbReference type="GO" id="GO:0016887">
    <property type="term" value="F:ATP hydrolysis activity"/>
    <property type="evidence" value="ECO:0007669"/>
    <property type="project" value="InterPro"/>
</dbReference>
<feature type="domain" description="AAA+ ATPase" evidence="3">
    <location>
        <begin position="286"/>
        <end position="480"/>
    </location>
</feature>
<dbReference type="Gene3D" id="3.40.50.300">
    <property type="entry name" value="P-loop containing nucleotide triphosphate hydrolases"/>
    <property type="match status" value="1"/>
</dbReference>
<dbReference type="InterPro" id="IPR003593">
    <property type="entry name" value="AAA+_ATPase"/>
</dbReference>
<dbReference type="AlphaFoldDB" id="A0A6C0I8F0"/>
<sequence length="539" mass="62660">MEINTHATKNAANMILFERIKTDNPLLDTLVLTFLLSIVTGLLNWINNHVLENISFKTIFNYEKLCFYFSKKNVVEYEGKISCSTNIYDNQLHQSAAFSDRFRALWDHIINNIENNNTIYSIKEHTISNNKRHAEKHDNGIYLVNQNEKFLISKKHDIYAYTYIHNGSDNSDKDEGNKKKTINKTDHFIIELYSYKSSIQTIKVFVDDITNKYISSIEHLRENKQFIYTLSKIKYDDCSCECWDENIFESIRTFDNMYFDAKNKTKTTLDFFLKNKPWYFEKGIPYSLGIGMYGPPGTGKTSLAKAIANYTGRHIVCISLKLIKTKKQLDNVFFEERYSTDNKRGSITFDKKIILFEDIDCIGDIVLDREKKKNNDKSLGLGKKLNMEDMTMNSKVNMGDLIETISEMDDATKKNWGQIGPKSLTDEPPITLDDILTLWDGVRETPGRIMILSSNHYDALDAALKRPGRIDITLELSFASRQVVADMYHHLFKPLKMADEDLEKIQDKFYSPAEIINIYMNEEQISERFITRLQMNQHV</sequence>
<protein>
    <recommendedName>
        <fullName evidence="3">AAA+ ATPase domain-containing protein</fullName>
    </recommendedName>
</protein>
<evidence type="ECO:0000256" key="2">
    <source>
        <dbReference type="SAM" id="Phobius"/>
    </source>
</evidence>
<dbReference type="PANTHER" id="PTHR23070">
    <property type="entry name" value="BCS1 AAA-TYPE ATPASE"/>
    <property type="match status" value="1"/>
</dbReference>
<reference evidence="4" key="1">
    <citation type="journal article" date="2020" name="Nature">
        <title>Giant virus diversity and host interactions through global metagenomics.</title>
        <authorList>
            <person name="Schulz F."/>
            <person name="Roux S."/>
            <person name="Paez-Espino D."/>
            <person name="Jungbluth S."/>
            <person name="Walsh D.A."/>
            <person name="Denef V.J."/>
            <person name="McMahon K.D."/>
            <person name="Konstantinidis K.T."/>
            <person name="Eloe-Fadrosh E.A."/>
            <person name="Kyrpides N.C."/>
            <person name="Woyke T."/>
        </authorList>
    </citation>
    <scope>NUCLEOTIDE SEQUENCE</scope>
    <source>
        <strain evidence="4">GVMAG-M-3300023184-51</strain>
    </source>
</reference>
<evidence type="ECO:0000256" key="1">
    <source>
        <dbReference type="ARBA" id="ARBA00007448"/>
    </source>
</evidence>
<evidence type="ECO:0000313" key="4">
    <source>
        <dbReference type="EMBL" id="QHT88647.1"/>
    </source>
</evidence>
<name>A0A6C0I8F0_9ZZZZ</name>
<keyword evidence="2" id="KW-1133">Transmembrane helix</keyword>
<dbReference type="EMBL" id="MN740120">
    <property type="protein sequence ID" value="QHT88647.1"/>
    <property type="molecule type" value="Genomic_DNA"/>
</dbReference>
<dbReference type="SMART" id="SM00382">
    <property type="entry name" value="AAA"/>
    <property type="match status" value="1"/>
</dbReference>
<feature type="transmembrane region" description="Helical" evidence="2">
    <location>
        <begin position="26"/>
        <end position="46"/>
    </location>
</feature>
<dbReference type="InterPro" id="IPR050747">
    <property type="entry name" value="Mitochondrial_chaperone_BCS1"/>
</dbReference>
<organism evidence="4">
    <name type="scientific">viral metagenome</name>
    <dbReference type="NCBI Taxonomy" id="1070528"/>
    <lineage>
        <taxon>unclassified sequences</taxon>
        <taxon>metagenomes</taxon>
        <taxon>organismal metagenomes</taxon>
    </lineage>
</organism>
<keyword evidence="2" id="KW-0472">Membrane</keyword>
<accession>A0A6C0I8F0</accession>